<evidence type="ECO:0000313" key="3">
    <source>
        <dbReference type="Proteomes" id="UP000007646"/>
    </source>
</evidence>
<proteinExistence type="predicted"/>
<evidence type="ECO:0008006" key="4">
    <source>
        <dbReference type="Google" id="ProtNLM"/>
    </source>
</evidence>
<evidence type="ECO:0000313" key="2">
    <source>
        <dbReference type="Ensembl" id="ENSLAFP00000000387.2"/>
    </source>
</evidence>
<dbReference type="eggNOG" id="ENOG502TFBF">
    <property type="taxonomic scope" value="Eukaryota"/>
</dbReference>
<protein>
    <recommendedName>
        <fullName evidence="4">Colipase like 2</fullName>
    </recommendedName>
</protein>
<dbReference type="GO" id="GO:0005576">
    <property type="term" value="C:extracellular region"/>
    <property type="evidence" value="ECO:0007669"/>
    <property type="project" value="InterPro"/>
</dbReference>
<dbReference type="Gene3D" id="2.10.80.10">
    <property type="entry name" value="Lipase, subunit A"/>
    <property type="match status" value="1"/>
</dbReference>
<reference evidence="2" key="3">
    <citation type="submission" date="2025-09" db="UniProtKB">
        <authorList>
            <consortium name="Ensembl"/>
        </authorList>
    </citation>
    <scope>IDENTIFICATION</scope>
    <source>
        <strain evidence="2">Isolate ISIS603380</strain>
    </source>
</reference>
<dbReference type="GO" id="GO:0007586">
    <property type="term" value="P:digestion"/>
    <property type="evidence" value="ECO:0007669"/>
    <property type="project" value="InterPro"/>
</dbReference>
<dbReference type="PROSITE" id="PS51342">
    <property type="entry name" value="COLIPASE_2"/>
    <property type="match status" value="1"/>
</dbReference>
<dbReference type="Proteomes" id="UP000007646">
    <property type="component" value="Unassembled WGS sequence"/>
</dbReference>
<dbReference type="PRINTS" id="PR00128">
    <property type="entry name" value="COLIPASE"/>
</dbReference>
<keyword evidence="1" id="KW-0732">Signal</keyword>
<feature type="signal peptide" evidence="1">
    <location>
        <begin position="1"/>
        <end position="23"/>
    </location>
</feature>
<dbReference type="GO" id="GO:0032094">
    <property type="term" value="P:response to food"/>
    <property type="evidence" value="ECO:0007669"/>
    <property type="project" value="TreeGrafter"/>
</dbReference>
<accession>G3SLR7</accession>
<dbReference type="AlphaFoldDB" id="G3SLR7"/>
<sequence>AVEVGLVVTLSWLSLLDPQGSLAMLIDGAECSHHSECHSDCCLIDFDNGGAFCAPKAGYTMMCLPQTKGATNIICPCRLGLSC</sequence>
<dbReference type="GeneTree" id="ENSGT00390000011494"/>
<dbReference type="Ensembl" id="ENSLAFT00000000454.2">
    <property type="protein sequence ID" value="ENSLAFP00000000387.2"/>
    <property type="gene ID" value="ENSLAFG00000000454.2"/>
</dbReference>
<keyword evidence="3" id="KW-1185">Reference proteome</keyword>
<dbReference type="PANTHER" id="PTHR10041:SF3">
    <property type="entry name" value="COLIPASE-LIKE PROTEIN 2"/>
    <property type="match status" value="1"/>
</dbReference>
<evidence type="ECO:0000256" key="1">
    <source>
        <dbReference type="SAM" id="SignalP"/>
    </source>
</evidence>
<organism evidence="2 3">
    <name type="scientific">Loxodonta africana</name>
    <name type="common">African elephant</name>
    <dbReference type="NCBI Taxonomy" id="9785"/>
    <lineage>
        <taxon>Eukaryota</taxon>
        <taxon>Metazoa</taxon>
        <taxon>Chordata</taxon>
        <taxon>Craniata</taxon>
        <taxon>Vertebrata</taxon>
        <taxon>Euteleostomi</taxon>
        <taxon>Mammalia</taxon>
        <taxon>Eutheria</taxon>
        <taxon>Afrotheria</taxon>
        <taxon>Proboscidea</taxon>
        <taxon>Elephantidae</taxon>
        <taxon>Loxodonta</taxon>
    </lineage>
</organism>
<name>G3SLR7_LOXAF</name>
<dbReference type="HOGENOM" id="CLU_2548860_0_0_1"/>
<dbReference type="GO" id="GO:0008047">
    <property type="term" value="F:enzyme activator activity"/>
    <property type="evidence" value="ECO:0007669"/>
    <property type="project" value="InterPro"/>
</dbReference>
<dbReference type="PANTHER" id="PTHR10041">
    <property type="entry name" value="COLIPASE"/>
    <property type="match status" value="1"/>
</dbReference>
<dbReference type="GO" id="GO:0016042">
    <property type="term" value="P:lipid catabolic process"/>
    <property type="evidence" value="ECO:0007669"/>
    <property type="project" value="InterPro"/>
</dbReference>
<dbReference type="OMA" id="SHHSECH"/>
<feature type="chain" id="PRO_5003453880" description="Colipase like 2" evidence="1">
    <location>
        <begin position="24"/>
        <end position="83"/>
    </location>
</feature>
<reference evidence="2" key="2">
    <citation type="submission" date="2025-08" db="UniProtKB">
        <authorList>
            <consortium name="Ensembl"/>
        </authorList>
    </citation>
    <scope>IDENTIFICATION</scope>
    <source>
        <strain evidence="2">Isolate ISIS603380</strain>
    </source>
</reference>
<dbReference type="InParanoid" id="G3SLR7"/>
<reference evidence="2 3" key="1">
    <citation type="submission" date="2009-06" db="EMBL/GenBank/DDBJ databases">
        <title>The Genome Sequence of Loxodonta africana (African elephant).</title>
        <authorList>
            <person name="Di Palma F."/>
            <person name="Heiman D."/>
            <person name="Young S."/>
            <person name="Johnson J."/>
            <person name="Lander E.S."/>
            <person name="Lindblad-Toh K."/>
        </authorList>
    </citation>
    <scope>NUCLEOTIDE SEQUENCE [LARGE SCALE GENOMIC DNA]</scope>
    <source>
        <strain evidence="2 3">Isolate ISIS603380</strain>
    </source>
</reference>
<dbReference type="InterPro" id="IPR001981">
    <property type="entry name" value="Colipase"/>
</dbReference>